<dbReference type="PATRIC" id="fig|389348.3.peg.1445"/>
<proteinExistence type="predicted"/>
<reference evidence="2" key="1">
    <citation type="submission" date="2015-09" db="EMBL/GenBank/DDBJ databases">
        <authorList>
            <person name="Bertelli C."/>
        </authorList>
    </citation>
    <scope>NUCLEOTIDE SEQUENCE [LARGE SCALE GENOMIC DNA]</scope>
    <source>
        <strain evidence="2">KNic</strain>
    </source>
</reference>
<dbReference type="InterPro" id="IPR029058">
    <property type="entry name" value="AB_hydrolase_fold"/>
</dbReference>
<dbReference type="Pfam" id="PF05677">
    <property type="entry name" value="DUF818"/>
    <property type="match status" value="1"/>
</dbReference>
<protein>
    <recommendedName>
        <fullName evidence="3">Serine aminopeptidase S33 domain-containing protein</fullName>
    </recommendedName>
</protein>
<evidence type="ECO:0000313" key="2">
    <source>
        <dbReference type="Proteomes" id="UP000069902"/>
    </source>
</evidence>
<gene>
    <name evidence="1" type="ORF">PNK_1292</name>
</gene>
<accession>A0A0U5JCT0</accession>
<dbReference type="PANTHER" id="PTHR12277:SF81">
    <property type="entry name" value="PROTEIN ABHD13"/>
    <property type="match status" value="1"/>
</dbReference>
<dbReference type="PANTHER" id="PTHR12277">
    <property type="entry name" value="ALPHA/BETA HYDROLASE DOMAIN-CONTAINING PROTEIN"/>
    <property type="match status" value="1"/>
</dbReference>
<sequence>MNPVQAVGRMLIPNQRRHVDPEVANLLDQEALRVVAVYEGQKLDVTTPMGHALEAFHFAGKHPHTQTKVDPTTQTVVLFGGQGCYQHYLSYYIDMYTRRGINVVTFNYTGVGRSDGETNPREVVDGGVAIVDHLERHFNVPLDKIALHGFSLGGGISAQVALIKEGVHIVNDRSYAKLSIAAHQQIRSVLPAAGIARRIINSLAVVENMSHLAFKLTGWELDTESAWSRIRGRKCVICHTHDPVIVYDASLYKAIHGINQETTFMLLEDQTADPHSRPLKNHEIDAVIQAIGFRNLLAQRIQDPVTLPSPINLHRKVTWLERAKGAFDLFQQKVWAAFSYTMVFLRSVWHRPTI</sequence>
<dbReference type="EMBL" id="LN879502">
    <property type="protein sequence ID" value="CUI16909.1"/>
    <property type="molecule type" value="Genomic_DNA"/>
</dbReference>
<name>A0A0U5JCT0_9BACT</name>
<dbReference type="RefSeq" id="WP_059061053.1">
    <property type="nucleotide sequence ID" value="NZ_LN879502.1"/>
</dbReference>
<dbReference type="KEGG" id="pnl:PNK_1292"/>
<evidence type="ECO:0008006" key="3">
    <source>
        <dbReference type="Google" id="ProtNLM"/>
    </source>
</evidence>
<dbReference type="AlphaFoldDB" id="A0A0U5JCT0"/>
<organism evidence="1 2">
    <name type="scientific">Candidatus Protochlamydia naegleriophila</name>
    <dbReference type="NCBI Taxonomy" id="389348"/>
    <lineage>
        <taxon>Bacteria</taxon>
        <taxon>Pseudomonadati</taxon>
        <taxon>Chlamydiota</taxon>
        <taxon>Chlamydiia</taxon>
        <taxon>Parachlamydiales</taxon>
        <taxon>Parachlamydiaceae</taxon>
        <taxon>Candidatus Protochlamydia</taxon>
    </lineage>
</organism>
<dbReference type="InterPro" id="IPR008536">
    <property type="entry name" value="DUF818"/>
</dbReference>
<dbReference type="STRING" id="389348.PNK_1292"/>
<keyword evidence="2" id="KW-1185">Reference proteome</keyword>
<dbReference type="Gene3D" id="3.40.50.1820">
    <property type="entry name" value="alpha/beta hydrolase"/>
    <property type="match status" value="1"/>
</dbReference>
<dbReference type="InParanoid" id="A0A0U5JCT0"/>
<dbReference type="Proteomes" id="UP000069902">
    <property type="component" value="Chromosome cPNK"/>
</dbReference>
<evidence type="ECO:0000313" key="1">
    <source>
        <dbReference type="EMBL" id="CUI16909.1"/>
    </source>
</evidence>
<dbReference type="SUPFAM" id="SSF53474">
    <property type="entry name" value="alpha/beta-Hydrolases"/>
    <property type="match status" value="1"/>
</dbReference>